<dbReference type="InterPro" id="IPR002130">
    <property type="entry name" value="Cyclophilin-type_PPIase_dom"/>
</dbReference>
<protein>
    <recommendedName>
        <fullName evidence="1">PPIase cyclophilin-type domain-containing protein</fullName>
    </recommendedName>
</protein>
<dbReference type="AlphaFoldDB" id="A0A813VB10"/>
<dbReference type="PANTHER" id="PTHR11071">
    <property type="entry name" value="PEPTIDYL-PROLYL CIS-TRANS ISOMERASE"/>
    <property type="match status" value="1"/>
</dbReference>
<dbReference type="InterPro" id="IPR036116">
    <property type="entry name" value="FN3_sf"/>
</dbReference>
<dbReference type="InterPro" id="IPR029000">
    <property type="entry name" value="Cyclophilin-like_dom_sf"/>
</dbReference>
<organism evidence="2 3">
    <name type="scientific">Rotaria sordida</name>
    <dbReference type="NCBI Taxonomy" id="392033"/>
    <lineage>
        <taxon>Eukaryota</taxon>
        <taxon>Metazoa</taxon>
        <taxon>Spiralia</taxon>
        <taxon>Gnathifera</taxon>
        <taxon>Rotifera</taxon>
        <taxon>Eurotatoria</taxon>
        <taxon>Bdelloidea</taxon>
        <taxon>Philodinida</taxon>
        <taxon>Philodinidae</taxon>
        <taxon>Rotaria</taxon>
    </lineage>
</organism>
<evidence type="ECO:0000259" key="1">
    <source>
        <dbReference type="PROSITE" id="PS50072"/>
    </source>
</evidence>
<dbReference type="Gene3D" id="2.60.40.10">
    <property type="entry name" value="Immunoglobulins"/>
    <property type="match status" value="1"/>
</dbReference>
<dbReference type="Proteomes" id="UP000663864">
    <property type="component" value="Unassembled WGS sequence"/>
</dbReference>
<dbReference type="PRINTS" id="PR00153">
    <property type="entry name" value="CSAPPISMRASE"/>
</dbReference>
<dbReference type="InterPro" id="IPR013783">
    <property type="entry name" value="Ig-like_fold"/>
</dbReference>
<proteinExistence type="predicted"/>
<dbReference type="Pfam" id="PF00160">
    <property type="entry name" value="Pro_isomerase"/>
    <property type="match status" value="1"/>
</dbReference>
<gene>
    <name evidence="2" type="ORF">ZHD862_LOCUS4027</name>
</gene>
<dbReference type="SUPFAM" id="SSF49265">
    <property type="entry name" value="Fibronectin type III"/>
    <property type="match status" value="1"/>
</dbReference>
<sequence length="960" mass="110716">MCEKGSNNWIPFQTYEFRVAVINDVELGIPSKPTKAQKAEVLMYPADTLDQPKTEVTELPARDHSCTILNLKEDDEVSFHVQPLNVVHPSESSRPTDVVIIEDHMGTHSSSFIINLQIEVGNDFYSYFSLLLLLLIDFIGGDIQNFDGSGGESIFGKTFADENFNNKHNKSGLLSMVNFGPNTNGSQFFISSIALPYFDDKYVVLGEVISGMDVINTTMNYDIAIKVGQDFQLHISYKNYARKAQAQSLIDNTEKLVNDDRVNVKTLNNVLIILNLKVEVKIQFRVNLLSPLYQNQKKDNDDNNIKYYVVESCETEKWTKVGSFISYRTYNIRVTENGNGISESLVVDASIKAKWSFKPRIASSTSKCARHTLPNLVDGKEYEFHVAAVNKASPREYAKTDELIQKRSPDVVSHAVDYSSALQVIFAKDSDDIKPDGNIQVIVKDGVAELLVPKMNGNDSGLYSCVNQRLNKIIQDPIFISHLTFVKWLSHNFIDLFCCDMIRNRFCLQILPLIRRKIQWLDLESSSMKYVLNAVDYPNLHTLGLYNINEESARCLCTDKKLSSDIFEDQIRRLFITIDNNNITKLTIINILNYMLTVFTNLICLTLYESSYRNRVLLCFDDLPPTTFRSSTLLKLNIRVQWFKDCLYILDGRFSQLHTLNVDMGDLPNLKYFSLSSEHLTYDYNKTILPLLNRMSNLEELGLYLTVYVNETFIDGNHLKKNIINRMSRLNQFRFSINSIMCINNPIYFPTTEDIQETFIHFPNGIISYVDYLSEFRLCLCHIYSYPSLMPYYSDITNNFPGGLFEYVRAVSLCDDAPFEHEFFIQIQKSFPFLERLSVINHKSQNRKQSYEFNNDNQNLSPIKYLFLNVINLFSAHDDYVEQFLLNTRTSLPNNVSLYINYKSLERVTHNFTRDATRINSTKISYLNLRAQNEYFNVSLKEYFPHAKIFSSIMPWIPEQ</sequence>
<dbReference type="GO" id="GO:0016018">
    <property type="term" value="F:cyclosporin A binding"/>
    <property type="evidence" value="ECO:0007669"/>
    <property type="project" value="TreeGrafter"/>
</dbReference>
<feature type="domain" description="PPIase cyclophilin-type" evidence="1">
    <location>
        <begin position="140"/>
        <end position="217"/>
    </location>
</feature>
<accession>A0A813VB10</accession>
<evidence type="ECO:0000313" key="2">
    <source>
        <dbReference type="EMBL" id="CAF0834097.1"/>
    </source>
</evidence>
<dbReference type="PROSITE" id="PS50072">
    <property type="entry name" value="CSA_PPIASE_2"/>
    <property type="match status" value="1"/>
</dbReference>
<reference evidence="2" key="1">
    <citation type="submission" date="2021-02" db="EMBL/GenBank/DDBJ databases">
        <authorList>
            <person name="Nowell W R."/>
        </authorList>
    </citation>
    <scope>NUCLEOTIDE SEQUENCE</scope>
</reference>
<comment type="caution">
    <text evidence="2">The sequence shown here is derived from an EMBL/GenBank/DDBJ whole genome shotgun (WGS) entry which is preliminary data.</text>
</comment>
<dbReference type="GO" id="GO:0005737">
    <property type="term" value="C:cytoplasm"/>
    <property type="evidence" value="ECO:0007669"/>
    <property type="project" value="TreeGrafter"/>
</dbReference>
<dbReference type="SUPFAM" id="SSF50891">
    <property type="entry name" value="Cyclophilin-like"/>
    <property type="match status" value="1"/>
</dbReference>
<dbReference type="EMBL" id="CAJNOT010000093">
    <property type="protein sequence ID" value="CAF0834097.1"/>
    <property type="molecule type" value="Genomic_DNA"/>
</dbReference>
<dbReference type="Gene3D" id="2.40.100.10">
    <property type="entry name" value="Cyclophilin-like"/>
    <property type="match status" value="1"/>
</dbReference>
<dbReference type="GO" id="GO:0003755">
    <property type="term" value="F:peptidyl-prolyl cis-trans isomerase activity"/>
    <property type="evidence" value="ECO:0007669"/>
    <property type="project" value="InterPro"/>
</dbReference>
<dbReference type="PANTHER" id="PTHR11071:SF561">
    <property type="entry name" value="PEPTIDYL-PROLYL CIS-TRANS ISOMERASE D-RELATED"/>
    <property type="match status" value="1"/>
</dbReference>
<evidence type="ECO:0000313" key="3">
    <source>
        <dbReference type="Proteomes" id="UP000663864"/>
    </source>
</evidence>
<dbReference type="GO" id="GO:0006457">
    <property type="term" value="P:protein folding"/>
    <property type="evidence" value="ECO:0007669"/>
    <property type="project" value="TreeGrafter"/>
</dbReference>
<name>A0A813VB10_9BILA</name>